<gene>
    <name evidence="1" type="ORF">KME60_24870</name>
</gene>
<name>A0A951QRW7_9CYAN</name>
<evidence type="ECO:0000313" key="1">
    <source>
        <dbReference type="EMBL" id="MBW4670561.1"/>
    </source>
</evidence>
<reference evidence="1" key="1">
    <citation type="submission" date="2021-05" db="EMBL/GenBank/DDBJ databases">
        <authorList>
            <person name="Pietrasiak N."/>
            <person name="Ward R."/>
            <person name="Stajich J.E."/>
            <person name="Kurbessoian T."/>
        </authorList>
    </citation>
    <scope>NUCLEOTIDE SEQUENCE</scope>
    <source>
        <strain evidence="1">GSE-NOS-MK-12-04C</strain>
    </source>
</reference>
<dbReference type="EMBL" id="JAHHGZ010000032">
    <property type="protein sequence ID" value="MBW4670561.1"/>
    <property type="molecule type" value="Genomic_DNA"/>
</dbReference>
<proteinExistence type="predicted"/>
<dbReference type="Proteomes" id="UP000729701">
    <property type="component" value="Unassembled WGS sequence"/>
</dbReference>
<evidence type="ECO:0000313" key="2">
    <source>
        <dbReference type="Proteomes" id="UP000729701"/>
    </source>
</evidence>
<reference evidence="1" key="2">
    <citation type="journal article" date="2022" name="Microbiol. Resour. Announc.">
        <title>Metagenome Sequencing to Explore Phylogenomics of Terrestrial Cyanobacteria.</title>
        <authorList>
            <person name="Ward R.D."/>
            <person name="Stajich J.E."/>
            <person name="Johansen J.R."/>
            <person name="Huntemann M."/>
            <person name="Clum A."/>
            <person name="Foster B."/>
            <person name="Foster B."/>
            <person name="Roux S."/>
            <person name="Palaniappan K."/>
            <person name="Varghese N."/>
            <person name="Mukherjee S."/>
            <person name="Reddy T.B.K."/>
            <person name="Daum C."/>
            <person name="Copeland A."/>
            <person name="Chen I.A."/>
            <person name="Ivanova N.N."/>
            <person name="Kyrpides N.C."/>
            <person name="Shapiro N."/>
            <person name="Eloe-Fadrosh E.A."/>
            <person name="Pietrasiak N."/>
        </authorList>
    </citation>
    <scope>NUCLEOTIDE SEQUENCE</scope>
    <source>
        <strain evidence="1">GSE-NOS-MK-12-04C</strain>
    </source>
</reference>
<protein>
    <submittedName>
        <fullName evidence="1">Uncharacterized protein</fullName>
    </submittedName>
</protein>
<organism evidence="1 2">
    <name type="scientific">Cyanomargarita calcarea GSE-NOS-MK-12-04C</name>
    <dbReference type="NCBI Taxonomy" id="2839659"/>
    <lineage>
        <taxon>Bacteria</taxon>
        <taxon>Bacillati</taxon>
        <taxon>Cyanobacteriota</taxon>
        <taxon>Cyanophyceae</taxon>
        <taxon>Nostocales</taxon>
        <taxon>Cyanomargaritaceae</taxon>
        <taxon>Cyanomargarita</taxon>
    </lineage>
</organism>
<comment type="caution">
    <text evidence="1">The sequence shown here is derived from an EMBL/GenBank/DDBJ whole genome shotgun (WGS) entry which is preliminary data.</text>
</comment>
<dbReference type="AlphaFoldDB" id="A0A951QRW7"/>
<accession>A0A951QRW7</accession>
<sequence length="51" mass="5508">MSNRRITKTTIADMGKQMAIFHPQLQPGQQVVVRGGEGLSDGAAVQAKQEK</sequence>